<dbReference type="KEGG" id="caer:CSV91_00100"/>
<sequence length="126" mass="13931">MHETSSNALLIHFRSVPYALYNALFDLGFKRATRLDVPDGKVLDAMVDFSDAMRVMGLRRWRPTHAAGLARHRWSPDGPHAPLANAQATAAVQRWLETTECPEDAFPIAAAELFTGVAIFPNVEVS</sequence>
<protein>
    <submittedName>
        <fullName evidence="1">Uncharacterized protein</fullName>
    </submittedName>
</protein>
<reference evidence="1 2" key="1">
    <citation type="submission" date="2017-10" db="EMBL/GenBank/DDBJ databases">
        <title>Complete genome sequence of Collinsella aerofaciens isolated from the gut of a healthy adult Indian.</title>
        <authorList>
            <person name="Bag S."/>
            <person name="Ghosh T.S."/>
            <person name="Das B."/>
        </authorList>
    </citation>
    <scope>NUCLEOTIDE SEQUENCE [LARGE SCALE GENOMIC DNA]</scope>
    <source>
        <strain evidence="2">indica</strain>
    </source>
</reference>
<organism evidence="1 2">
    <name type="scientific">Collinsella aerofaciens</name>
    <dbReference type="NCBI Taxonomy" id="74426"/>
    <lineage>
        <taxon>Bacteria</taxon>
        <taxon>Bacillati</taxon>
        <taxon>Actinomycetota</taxon>
        <taxon>Coriobacteriia</taxon>
        <taxon>Coriobacteriales</taxon>
        <taxon>Coriobacteriaceae</taxon>
        <taxon>Collinsella</taxon>
    </lineage>
</organism>
<accession>A0A2D1TUV2</accession>
<dbReference type="AlphaFoldDB" id="A0A2D1TUV2"/>
<evidence type="ECO:0000313" key="2">
    <source>
        <dbReference type="Proteomes" id="UP000225608"/>
    </source>
</evidence>
<name>A0A2D1TUV2_9ACTN</name>
<dbReference type="EMBL" id="CP024160">
    <property type="protein sequence ID" value="ATP53085.1"/>
    <property type="molecule type" value="Genomic_DNA"/>
</dbReference>
<proteinExistence type="predicted"/>
<evidence type="ECO:0000313" key="1">
    <source>
        <dbReference type="EMBL" id="ATP53085.1"/>
    </source>
</evidence>
<gene>
    <name evidence="1" type="ORF">CSV91_00100</name>
</gene>
<dbReference type="Proteomes" id="UP000225608">
    <property type="component" value="Chromosome"/>
</dbReference>
<dbReference type="RefSeq" id="WP_099431319.1">
    <property type="nucleotide sequence ID" value="NZ_CP024160.1"/>
</dbReference>